<feature type="region of interest" description="Disordered" evidence="3">
    <location>
        <begin position="1"/>
        <end position="25"/>
    </location>
</feature>
<dbReference type="InterPro" id="IPR034907">
    <property type="entry name" value="NDK-like_dom"/>
</dbReference>
<dbReference type="InterPro" id="IPR007858">
    <property type="entry name" value="Dpy-30_motif"/>
</dbReference>
<dbReference type="EMBL" id="HG994583">
    <property type="protein sequence ID" value="CAF2932027.1"/>
    <property type="molecule type" value="Genomic_DNA"/>
</dbReference>
<dbReference type="SMART" id="SM00562">
    <property type="entry name" value="NDK"/>
    <property type="match status" value="1"/>
</dbReference>
<dbReference type="Pfam" id="PF05186">
    <property type="entry name" value="Dpy-30"/>
    <property type="match status" value="1"/>
</dbReference>
<feature type="domain" description="Nucleoside diphosphate kinase-like" evidence="4">
    <location>
        <begin position="26"/>
        <end position="162"/>
    </location>
</feature>
<dbReference type="GO" id="GO:1902176">
    <property type="term" value="P:negative regulation of oxidative stress-induced intrinsic apoptotic signaling pathway"/>
    <property type="evidence" value="ECO:0007669"/>
    <property type="project" value="TreeGrafter"/>
</dbReference>
<dbReference type="GO" id="GO:0005929">
    <property type="term" value="C:cilium"/>
    <property type="evidence" value="ECO:0007669"/>
    <property type="project" value="TreeGrafter"/>
</dbReference>
<evidence type="ECO:0000259" key="4">
    <source>
        <dbReference type="SMART" id="SM00562"/>
    </source>
</evidence>
<evidence type="ECO:0000313" key="6">
    <source>
        <dbReference type="Proteomes" id="UP000675881"/>
    </source>
</evidence>
<dbReference type="InterPro" id="IPR036850">
    <property type="entry name" value="NDK-like_dom_sf"/>
</dbReference>
<sequence length="239" mass="27278">MFKFFESNLKGKREDKKSGNKSSSSLEGTFAIIKPDAFHKREEIVQILRTEGFLLVAVRVFTFSKLTLAKCFGLNSLRGHEDFVDFMTSGKVLGICLARRDGIRKLQKLAGPKNSVEAKMYYPRSIRALYGKDELRNAIHVSDDAIGTEREIGTVFPTILYGDEAYDEIVVADENTKEDLNETLRKSVNEETLDNKEYLMKYVCPTLLKGLNEMYDKKPENPVIWLATWLIQNNPKNHS</sequence>
<evidence type="ECO:0000256" key="3">
    <source>
        <dbReference type="SAM" id="MobiDB-lite"/>
    </source>
</evidence>
<dbReference type="GO" id="GO:0003341">
    <property type="term" value="P:cilium movement"/>
    <property type="evidence" value="ECO:0007669"/>
    <property type="project" value="TreeGrafter"/>
</dbReference>
<dbReference type="SUPFAM" id="SSF54919">
    <property type="entry name" value="Nucleoside diphosphate kinase, NDK"/>
    <property type="match status" value="1"/>
</dbReference>
<keyword evidence="6" id="KW-1185">Reference proteome</keyword>
<dbReference type="PANTHER" id="PTHR46161:SF1">
    <property type="entry name" value="NUCLEOSIDE DIPHOSPHATE KINASE HOMOLOG 5"/>
    <property type="match status" value="1"/>
</dbReference>
<dbReference type="OrthoDB" id="2162449at2759"/>
<dbReference type="Gene3D" id="1.20.890.10">
    <property type="entry name" value="cAMP-dependent protein kinase regulatory subunit, dimerization-anchoring domain"/>
    <property type="match status" value="1"/>
</dbReference>
<dbReference type="PANTHER" id="PTHR46161">
    <property type="entry name" value="NUCLEOSIDE DIPHOSPHATE KINASE"/>
    <property type="match status" value="1"/>
</dbReference>
<feature type="compositionally biased region" description="Basic and acidic residues" evidence="3">
    <location>
        <begin position="9"/>
        <end position="18"/>
    </location>
</feature>
<protein>
    <submittedName>
        <fullName evidence="5">NME5</fullName>
    </submittedName>
</protein>
<evidence type="ECO:0000256" key="2">
    <source>
        <dbReference type="PROSITE-ProRule" id="PRU00706"/>
    </source>
</evidence>
<dbReference type="AlphaFoldDB" id="A0A7R8CU95"/>
<dbReference type="Gene3D" id="3.30.70.141">
    <property type="entry name" value="Nucleoside diphosphate kinase-like domain"/>
    <property type="match status" value="1"/>
</dbReference>
<evidence type="ECO:0000256" key="1">
    <source>
        <dbReference type="ARBA" id="ARBA00008142"/>
    </source>
</evidence>
<dbReference type="Pfam" id="PF00334">
    <property type="entry name" value="NDK"/>
    <property type="match status" value="1"/>
</dbReference>
<proteinExistence type="inferred from homology"/>
<reference evidence="5" key="1">
    <citation type="submission" date="2021-02" db="EMBL/GenBank/DDBJ databases">
        <authorList>
            <person name="Bekaert M."/>
        </authorList>
    </citation>
    <scope>NUCLEOTIDE SEQUENCE</scope>
    <source>
        <strain evidence="5">IoA-00</strain>
    </source>
</reference>
<dbReference type="Proteomes" id="UP000675881">
    <property type="component" value="Chromosome 4"/>
</dbReference>
<name>A0A7R8CU95_LEPSM</name>
<comment type="caution">
    <text evidence="2">Lacks conserved residue(s) required for the propagation of feature annotation.</text>
</comment>
<dbReference type="PROSITE" id="PS51374">
    <property type="entry name" value="NDPK_LIKE"/>
    <property type="match status" value="1"/>
</dbReference>
<gene>
    <name evidence="5" type="ORF">LSAA_8330</name>
</gene>
<comment type="similarity">
    <text evidence="1 2">Belongs to the NDK family.</text>
</comment>
<accession>A0A7R8CU95</accession>
<dbReference type="CDD" id="cd22970">
    <property type="entry name" value="DD_NDKH5-like"/>
    <property type="match status" value="1"/>
</dbReference>
<evidence type="ECO:0000313" key="5">
    <source>
        <dbReference type="EMBL" id="CAF2932027.1"/>
    </source>
</evidence>
<organism evidence="5 6">
    <name type="scientific">Lepeophtheirus salmonis</name>
    <name type="common">Salmon louse</name>
    <name type="synonym">Caligus salmonis</name>
    <dbReference type="NCBI Taxonomy" id="72036"/>
    <lineage>
        <taxon>Eukaryota</taxon>
        <taxon>Metazoa</taxon>
        <taxon>Ecdysozoa</taxon>
        <taxon>Arthropoda</taxon>
        <taxon>Crustacea</taxon>
        <taxon>Multicrustacea</taxon>
        <taxon>Hexanauplia</taxon>
        <taxon>Copepoda</taxon>
        <taxon>Siphonostomatoida</taxon>
        <taxon>Caligidae</taxon>
        <taxon>Lepeophtheirus</taxon>
    </lineage>
</organism>